<evidence type="ECO:0000256" key="2">
    <source>
        <dbReference type="SAM" id="SignalP"/>
    </source>
</evidence>
<keyword evidence="2" id="KW-0732">Signal</keyword>
<protein>
    <submittedName>
        <fullName evidence="3">Lysine-rich arabinogalactan protein 19-like</fullName>
    </submittedName>
</protein>
<accession>A0AAU9G2P7</accession>
<evidence type="ECO:0000256" key="1">
    <source>
        <dbReference type="SAM" id="MobiDB-lite"/>
    </source>
</evidence>
<evidence type="ECO:0000313" key="4">
    <source>
        <dbReference type="Proteomes" id="UP001500889"/>
    </source>
</evidence>
<keyword evidence="4" id="KW-1185">Reference proteome</keyword>
<dbReference type="Proteomes" id="UP001500889">
    <property type="component" value="Chromosome A"/>
</dbReference>
<sequence>MLRQLCPVLLLVAWTVAPASSHATIGDSELRDKRGAVTIDLGQILRNVLLKSAQFSNAKAALAHPTRRPTKATTTTTTTTTSAPPVQPQTPPPPPPPRQRPIWQPHGYYSLGYLPFDYDNDYPDAVGRAPARRPPQPAFVQRKPAGPAPPARYEPDYDYGAPPPPPPPPKQKSPPPRPRAQPQPQPQPRQPTLPQAGLGDRLVYQYAQPTGTYYRPSGLGAQGEGDDGTDGTGAAVTVQHGNSGADPPWFLVNYANENEDLADFSSESGTSFGQRDPAAGYV</sequence>
<feature type="signal peptide" evidence="2">
    <location>
        <begin position="1"/>
        <end position="21"/>
    </location>
</feature>
<dbReference type="EMBL" id="AP029266">
    <property type="protein sequence ID" value="BFG01977.1"/>
    <property type="molecule type" value="Genomic_DNA"/>
</dbReference>
<name>A0AAU9G2P7_DROMD</name>
<feature type="compositionally biased region" description="Pro residues" evidence="1">
    <location>
        <begin position="161"/>
        <end position="191"/>
    </location>
</feature>
<feature type="region of interest" description="Disordered" evidence="1">
    <location>
        <begin position="124"/>
        <end position="245"/>
    </location>
</feature>
<feature type="compositionally biased region" description="Pro residues" evidence="1">
    <location>
        <begin position="85"/>
        <end position="99"/>
    </location>
</feature>
<proteinExistence type="predicted"/>
<feature type="compositionally biased region" description="Low complexity" evidence="1">
    <location>
        <begin position="71"/>
        <end position="84"/>
    </location>
</feature>
<feature type="region of interest" description="Disordered" evidence="1">
    <location>
        <begin position="59"/>
        <end position="106"/>
    </location>
</feature>
<dbReference type="AlphaFoldDB" id="A0AAU9G2P7"/>
<reference evidence="3 4" key="1">
    <citation type="submission" date="2024-02" db="EMBL/GenBank/DDBJ databases">
        <title>A chromosome-level genome assembly of Drosophila madeirensis, a fruit fly species endemic to Madeira island.</title>
        <authorList>
            <person name="Tomihara K."/>
            <person name="Llopart A."/>
            <person name="Yamamoto D."/>
        </authorList>
    </citation>
    <scope>NUCLEOTIDE SEQUENCE [LARGE SCALE GENOMIC DNA]</scope>
    <source>
        <strain evidence="3 4">RF1</strain>
    </source>
</reference>
<gene>
    <name evidence="3" type="ORF">DMAD_01605</name>
</gene>
<organism evidence="3 4">
    <name type="scientific">Drosophila madeirensis</name>
    <name type="common">Fruit fly</name>
    <dbReference type="NCBI Taxonomy" id="30013"/>
    <lineage>
        <taxon>Eukaryota</taxon>
        <taxon>Metazoa</taxon>
        <taxon>Ecdysozoa</taxon>
        <taxon>Arthropoda</taxon>
        <taxon>Hexapoda</taxon>
        <taxon>Insecta</taxon>
        <taxon>Pterygota</taxon>
        <taxon>Neoptera</taxon>
        <taxon>Endopterygota</taxon>
        <taxon>Diptera</taxon>
        <taxon>Brachycera</taxon>
        <taxon>Muscomorpha</taxon>
        <taxon>Ephydroidea</taxon>
        <taxon>Drosophilidae</taxon>
        <taxon>Drosophila</taxon>
        <taxon>Sophophora</taxon>
    </lineage>
</organism>
<feature type="chain" id="PRO_5043369995" evidence="2">
    <location>
        <begin position="22"/>
        <end position="282"/>
    </location>
</feature>
<evidence type="ECO:0000313" key="3">
    <source>
        <dbReference type="EMBL" id="BFG01977.1"/>
    </source>
</evidence>